<name>A0A921RMN3_SORBI</name>
<evidence type="ECO:0000256" key="2">
    <source>
        <dbReference type="SAM" id="Phobius"/>
    </source>
</evidence>
<keyword evidence="2" id="KW-0472">Membrane</keyword>
<feature type="compositionally biased region" description="Polar residues" evidence="1">
    <location>
        <begin position="25"/>
        <end position="34"/>
    </location>
</feature>
<gene>
    <name evidence="3" type="ORF">BDA96_02G048200</name>
</gene>
<reference evidence="3" key="1">
    <citation type="journal article" date="2019" name="BMC Genomics">
        <title>A new reference genome for Sorghum bicolor reveals high levels of sequence similarity between sweet and grain genotypes: implications for the genetics of sugar metabolism.</title>
        <authorList>
            <person name="Cooper E.A."/>
            <person name="Brenton Z.W."/>
            <person name="Flinn B.S."/>
            <person name="Jenkins J."/>
            <person name="Shu S."/>
            <person name="Flowers D."/>
            <person name="Luo F."/>
            <person name="Wang Y."/>
            <person name="Xia P."/>
            <person name="Barry K."/>
            <person name="Daum C."/>
            <person name="Lipzen A."/>
            <person name="Yoshinaga Y."/>
            <person name="Schmutz J."/>
            <person name="Saski C."/>
            <person name="Vermerris W."/>
            <person name="Kresovich S."/>
        </authorList>
    </citation>
    <scope>NUCLEOTIDE SEQUENCE</scope>
</reference>
<evidence type="ECO:0000313" key="4">
    <source>
        <dbReference type="Proteomes" id="UP000807115"/>
    </source>
</evidence>
<evidence type="ECO:0000313" key="3">
    <source>
        <dbReference type="EMBL" id="KAG0541792.1"/>
    </source>
</evidence>
<dbReference type="Proteomes" id="UP000807115">
    <property type="component" value="Chromosome 2"/>
</dbReference>
<dbReference type="AlphaFoldDB" id="A0A921RMN3"/>
<sequence>MPTLDRRLLSWSDSDTEDGGGGQQGYTPTSSSSWRLAVDDDGSYDDRCSAPAFVDDVLVPPREEGADDDGRGVTVSGTRKACAAAGFVAVGCLCAYYLAWRCRTTS</sequence>
<organism evidence="3 4">
    <name type="scientific">Sorghum bicolor</name>
    <name type="common">Sorghum</name>
    <name type="synonym">Sorghum vulgare</name>
    <dbReference type="NCBI Taxonomy" id="4558"/>
    <lineage>
        <taxon>Eukaryota</taxon>
        <taxon>Viridiplantae</taxon>
        <taxon>Streptophyta</taxon>
        <taxon>Embryophyta</taxon>
        <taxon>Tracheophyta</taxon>
        <taxon>Spermatophyta</taxon>
        <taxon>Magnoliopsida</taxon>
        <taxon>Liliopsida</taxon>
        <taxon>Poales</taxon>
        <taxon>Poaceae</taxon>
        <taxon>PACMAD clade</taxon>
        <taxon>Panicoideae</taxon>
        <taxon>Andropogonodae</taxon>
        <taxon>Andropogoneae</taxon>
        <taxon>Sorghinae</taxon>
        <taxon>Sorghum</taxon>
    </lineage>
</organism>
<reference evidence="3" key="2">
    <citation type="submission" date="2020-10" db="EMBL/GenBank/DDBJ databases">
        <authorList>
            <person name="Cooper E.A."/>
            <person name="Brenton Z.W."/>
            <person name="Flinn B.S."/>
            <person name="Jenkins J."/>
            <person name="Shu S."/>
            <person name="Flowers D."/>
            <person name="Luo F."/>
            <person name="Wang Y."/>
            <person name="Xia P."/>
            <person name="Barry K."/>
            <person name="Daum C."/>
            <person name="Lipzen A."/>
            <person name="Yoshinaga Y."/>
            <person name="Schmutz J."/>
            <person name="Saski C."/>
            <person name="Vermerris W."/>
            <person name="Kresovich S."/>
        </authorList>
    </citation>
    <scope>NUCLEOTIDE SEQUENCE</scope>
</reference>
<keyword evidence="2" id="KW-1133">Transmembrane helix</keyword>
<keyword evidence="2" id="KW-0812">Transmembrane</keyword>
<accession>A0A921RMN3</accession>
<feature type="region of interest" description="Disordered" evidence="1">
    <location>
        <begin position="1"/>
        <end position="34"/>
    </location>
</feature>
<proteinExistence type="predicted"/>
<evidence type="ECO:0000256" key="1">
    <source>
        <dbReference type="SAM" id="MobiDB-lite"/>
    </source>
</evidence>
<dbReference type="EMBL" id="CM027681">
    <property type="protein sequence ID" value="KAG0541792.1"/>
    <property type="molecule type" value="Genomic_DNA"/>
</dbReference>
<comment type="caution">
    <text evidence="3">The sequence shown here is derived from an EMBL/GenBank/DDBJ whole genome shotgun (WGS) entry which is preliminary data.</text>
</comment>
<feature type="transmembrane region" description="Helical" evidence="2">
    <location>
        <begin position="81"/>
        <end position="100"/>
    </location>
</feature>
<protein>
    <submittedName>
        <fullName evidence="3">Uncharacterized protein</fullName>
    </submittedName>
</protein>